<dbReference type="Pfam" id="PF01979">
    <property type="entry name" value="Amidohydro_1"/>
    <property type="match status" value="1"/>
</dbReference>
<dbReference type="PANTHER" id="PTHR43337:SF1">
    <property type="entry name" value="XANTHINE_URACIL PERMEASE C887.17-RELATED"/>
    <property type="match status" value="1"/>
</dbReference>
<feature type="transmembrane region" description="Helical" evidence="10">
    <location>
        <begin position="162"/>
        <end position="179"/>
    </location>
</feature>
<keyword evidence="13" id="KW-1185">Reference proteome</keyword>
<dbReference type="PANTHER" id="PTHR43337">
    <property type="entry name" value="XANTHINE/URACIL PERMEASE C887.17-RELATED"/>
    <property type="match status" value="1"/>
</dbReference>
<evidence type="ECO:0000256" key="7">
    <source>
        <dbReference type="ARBA" id="ARBA00022833"/>
    </source>
</evidence>
<keyword evidence="3" id="KW-0813">Transport</keyword>
<feature type="transmembrane region" description="Helical" evidence="10">
    <location>
        <begin position="199"/>
        <end position="222"/>
    </location>
</feature>
<feature type="transmembrane region" description="Helical" evidence="10">
    <location>
        <begin position="103"/>
        <end position="127"/>
    </location>
</feature>
<sequence length="1064" mass="112124">MAYITVVNPSVLSQAGMDFGAVFVATCIAAAVGSILMGLLGNYPIAQAPGMGQNAFFTFAIVLGMGHTWQAALGAVFLSGILFVILSALPIREWLINAIPRNLKLGIAAGIGLFIGFIALSNAGIIVAHPATMVSLGDLSSAPAFLCLLGFFLIVALTARKIVGAVIIGMLGVTIIGWLTGQAEFQGIIALPPSAAPVFLQLDIAAAFNISMVTVIITLLLVDVFDTAGTMVGVATRAGLVDQNGKLPRLGKALLADSGATVIGALVGTSSTTSYIESGAGVEAGGRTGLTAIFVGLIFLACLFFAPLAQSIPAYATASALLFVACLMAKGLADLDWQDITESAPAVVTALAMPLSFSIADGIGIGFITYAGIKLCSGGARQCNFSVTTTWIKNPCASFDGQRSGEVPSGSVDVVFDASNMVLLPGLINTHHHFYQTLTRAKKAALNKPLFPWLTALYPIWANLTNDMIGVSSELALAELVLSGCTTTTDHHYVFSDQLDEAIDRQVQAADHLGVRVVLTRGSMSLGQSSGGLPPDNIVQSQQTIVDDCERLIRSYHQNTPYAMTQIALAPCSPFSVTAELMQACVELAEEHDVLLHTHLAETHDETAFCLEQFGLRPVDYLDQLGWINSRAWFAHGIHFNANEIKRLGSAGCGVSHCPSSNMILASGICPAADLEAAGVNLALGVDGSASNDCSNLIQEVRQALLIQRLGESSQAPTDQLTSHLDALRWATQGGANLLNRPELGRLSPGAAADIALFKLDEPRFSGSEDGLAALILCGADHAEAVMINGQWRVQGGDSVMNEVLTEDKSHVRWITLNRPAAMNAITSTMLAELNDAFKAADDDANVRVVVLTGAGRGFCSGLDLKQAASGEGIGGADLASAGARHYSTREICTVTLQRMDTPVIGAINGVAAGYGLDLALGCDMRIMSESAVLMPGFAKMGVVPESGGTWYLPRLLGWAKACEVAMLGDNMDAQTAVEYGLANTACADVDFSDTVNQWAEKIAGNAPLAIAEIKRLFRHGLTQDFESHSHHVLMSVLNLFKSQDFNEGVQSFVERRPPEFKGR</sequence>
<dbReference type="NCBIfam" id="NF006055">
    <property type="entry name" value="PRK08203.1"/>
    <property type="match status" value="1"/>
</dbReference>
<reference evidence="12" key="1">
    <citation type="submission" date="2021-02" db="EMBL/GenBank/DDBJ databases">
        <authorList>
            <person name="Dougan E. K."/>
            <person name="Rhodes N."/>
            <person name="Thang M."/>
            <person name="Chan C."/>
        </authorList>
    </citation>
    <scope>NUCLEOTIDE SEQUENCE</scope>
</reference>
<dbReference type="GO" id="GO:0005886">
    <property type="term" value="C:plasma membrane"/>
    <property type="evidence" value="ECO:0007669"/>
    <property type="project" value="TreeGrafter"/>
</dbReference>
<feature type="domain" description="Amidohydrolase-related" evidence="11">
    <location>
        <begin position="422"/>
        <end position="776"/>
    </location>
</feature>
<dbReference type="InterPro" id="IPR006680">
    <property type="entry name" value="Amidohydro-rel"/>
</dbReference>
<dbReference type="CDD" id="cd01298">
    <property type="entry name" value="ATZ_TRZ_like"/>
    <property type="match status" value="1"/>
</dbReference>
<proteinExistence type="inferred from homology"/>
<comment type="caution">
    <text evidence="12">The sequence shown here is derived from an EMBL/GenBank/DDBJ whole genome shotgun (WGS) entry which is preliminary data.</text>
</comment>
<evidence type="ECO:0000256" key="8">
    <source>
        <dbReference type="ARBA" id="ARBA00022989"/>
    </source>
</evidence>
<feature type="transmembrane region" description="Helical" evidence="10">
    <location>
        <begin position="71"/>
        <end position="91"/>
    </location>
</feature>
<dbReference type="InterPro" id="IPR006043">
    <property type="entry name" value="NCS2"/>
</dbReference>
<evidence type="ECO:0000256" key="1">
    <source>
        <dbReference type="ARBA" id="ARBA00004127"/>
    </source>
</evidence>
<dbReference type="GO" id="GO:0015207">
    <property type="term" value="F:adenine transmembrane transporter activity"/>
    <property type="evidence" value="ECO:0007669"/>
    <property type="project" value="TreeGrafter"/>
</dbReference>
<dbReference type="SUPFAM" id="SSF51338">
    <property type="entry name" value="Composite domain of metallo-dependent hydrolases"/>
    <property type="match status" value="1"/>
</dbReference>
<dbReference type="SUPFAM" id="SSF52096">
    <property type="entry name" value="ClpP/crotonase"/>
    <property type="match status" value="1"/>
</dbReference>
<comment type="subcellular location">
    <subcellularLocation>
        <location evidence="1">Endomembrane system</location>
        <topology evidence="1">Multi-pass membrane protein</topology>
    </subcellularLocation>
</comment>
<dbReference type="GO" id="GO:0012505">
    <property type="term" value="C:endomembrane system"/>
    <property type="evidence" value="ECO:0007669"/>
    <property type="project" value="UniProtKB-SubCell"/>
</dbReference>
<dbReference type="Proteomes" id="UP000601435">
    <property type="component" value="Unassembled WGS sequence"/>
</dbReference>
<feature type="transmembrane region" description="Helical" evidence="10">
    <location>
        <begin position="312"/>
        <end position="333"/>
    </location>
</feature>
<dbReference type="GO" id="GO:0046872">
    <property type="term" value="F:metal ion binding"/>
    <property type="evidence" value="ECO:0007669"/>
    <property type="project" value="UniProtKB-KW"/>
</dbReference>
<feature type="transmembrane region" description="Helical" evidence="10">
    <location>
        <begin position="288"/>
        <end position="306"/>
    </location>
</feature>
<evidence type="ECO:0000259" key="11">
    <source>
        <dbReference type="Pfam" id="PF01979"/>
    </source>
</evidence>
<keyword evidence="4 10" id="KW-0812">Transmembrane</keyword>
<keyword evidence="8 10" id="KW-1133">Transmembrane helix</keyword>
<comment type="similarity">
    <text evidence="2">Belongs to the nucleobase:cation symporter-2 (NCS2) (TC 2.A.40) family. Azg-like subfamily.</text>
</comment>
<name>A0A813BG27_9DINO</name>
<dbReference type="EMBL" id="CAJNJA010071251">
    <property type="protein sequence ID" value="CAE7903199.1"/>
    <property type="molecule type" value="Genomic_DNA"/>
</dbReference>
<dbReference type="InterPro" id="IPR045018">
    <property type="entry name" value="Azg-like"/>
</dbReference>
<dbReference type="Pfam" id="PF00860">
    <property type="entry name" value="Xan_ur_permease"/>
    <property type="match status" value="1"/>
</dbReference>
<evidence type="ECO:0000256" key="10">
    <source>
        <dbReference type="SAM" id="Phobius"/>
    </source>
</evidence>
<protein>
    <recommendedName>
        <fullName evidence="11">Amidohydrolase-related domain-containing protein</fullName>
    </recommendedName>
</protein>
<keyword evidence="6" id="KW-0378">Hydrolase</keyword>
<evidence type="ECO:0000256" key="4">
    <source>
        <dbReference type="ARBA" id="ARBA00022692"/>
    </source>
</evidence>
<keyword evidence="9 10" id="KW-0472">Membrane</keyword>
<organism evidence="12 13">
    <name type="scientific">Symbiodinium necroappetens</name>
    <dbReference type="NCBI Taxonomy" id="1628268"/>
    <lineage>
        <taxon>Eukaryota</taxon>
        <taxon>Sar</taxon>
        <taxon>Alveolata</taxon>
        <taxon>Dinophyceae</taxon>
        <taxon>Suessiales</taxon>
        <taxon>Symbiodiniaceae</taxon>
        <taxon>Symbiodinium</taxon>
    </lineage>
</organism>
<evidence type="ECO:0000256" key="5">
    <source>
        <dbReference type="ARBA" id="ARBA00022723"/>
    </source>
</evidence>
<gene>
    <name evidence="12" type="ORF">SNEC2469_LOCUS30489</name>
</gene>
<dbReference type="GO" id="GO:0019239">
    <property type="term" value="F:deaminase activity"/>
    <property type="evidence" value="ECO:0007669"/>
    <property type="project" value="UniProtKB-ARBA"/>
</dbReference>
<dbReference type="CDD" id="cd06558">
    <property type="entry name" value="crotonase-like"/>
    <property type="match status" value="1"/>
</dbReference>
<evidence type="ECO:0000256" key="9">
    <source>
        <dbReference type="ARBA" id="ARBA00023136"/>
    </source>
</evidence>
<evidence type="ECO:0000313" key="13">
    <source>
        <dbReference type="Proteomes" id="UP000601435"/>
    </source>
</evidence>
<evidence type="ECO:0000313" key="12">
    <source>
        <dbReference type="EMBL" id="CAE7903199.1"/>
    </source>
</evidence>
<dbReference type="Gene3D" id="2.30.40.10">
    <property type="entry name" value="Urease, subunit C, domain 1"/>
    <property type="match status" value="1"/>
</dbReference>
<evidence type="ECO:0000256" key="3">
    <source>
        <dbReference type="ARBA" id="ARBA00022448"/>
    </source>
</evidence>
<dbReference type="FunFam" id="3.20.20.140:FF:000014">
    <property type="entry name" value="5-methylthioadenosine/S-adenosylhomocysteine deaminase"/>
    <property type="match status" value="1"/>
</dbReference>
<keyword evidence="7" id="KW-0862">Zinc</keyword>
<accession>A0A813BG27</accession>
<dbReference type="GO" id="GO:0016814">
    <property type="term" value="F:hydrolase activity, acting on carbon-nitrogen (but not peptide) bonds, in cyclic amidines"/>
    <property type="evidence" value="ECO:0007669"/>
    <property type="project" value="UniProtKB-ARBA"/>
</dbReference>
<dbReference type="Gene3D" id="3.90.226.10">
    <property type="entry name" value="2-enoyl-CoA Hydratase, Chain A, domain 1"/>
    <property type="match status" value="1"/>
</dbReference>
<feature type="transmembrane region" description="Helical" evidence="10">
    <location>
        <begin position="139"/>
        <end position="157"/>
    </location>
</feature>
<feature type="transmembrane region" description="Helical" evidence="10">
    <location>
        <begin position="20"/>
        <end position="41"/>
    </location>
</feature>
<dbReference type="AlphaFoldDB" id="A0A813BG27"/>
<dbReference type="InterPro" id="IPR001753">
    <property type="entry name" value="Enoyl-CoA_hydra/iso"/>
</dbReference>
<dbReference type="InterPro" id="IPR029045">
    <property type="entry name" value="ClpP/crotonase-like_dom_sf"/>
</dbReference>
<dbReference type="InterPro" id="IPR032466">
    <property type="entry name" value="Metal_Hydrolase"/>
</dbReference>
<dbReference type="SUPFAM" id="SSF51556">
    <property type="entry name" value="Metallo-dependent hydrolases"/>
    <property type="match status" value="1"/>
</dbReference>
<feature type="transmembrane region" description="Helical" evidence="10">
    <location>
        <begin position="345"/>
        <end position="373"/>
    </location>
</feature>
<dbReference type="InterPro" id="IPR011059">
    <property type="entry name" value="Metal-dep_hydrolase_composite"/>
</dbReference>
<evidence type="ECO:0000256" key="6">
    <source>
        <dbReference type="ARBA" id="ARBA00022801"/>
    </source>
</evidence>
<dbReference type="Pfam" id="PF00378">
    <property type="entry name" value="ECH_1"/>
    <property type="match status" value="1"/>
</dbReference>
<keyword evidence="5" id="KW-0479">Metal-binding</keyword>
<evidence type="ECO:0000256" key="2">
    <source>
        <dbReference type="ARBA" id="ARBA00005697"/>
    </source>
</evidence>
<dbReference type="Gene3D" id="3.20.20.140">
    <property type="entry name" value="Metal-dependent hydrolases"/>
    <property type="match status" value="1"/>
</dbReference>
<dbReference type="OrthoDB" id="409957at2759"/>